<accession>A0A246BTP8</accession>
<sequence length="175" mass="19431">MGYVADTQDDQIGIETRTESLYIQGPGIFPYGKSTEISYDALARLLYALATAPDVREAVGDRLQVALKTVMAEHELSADQSTIEVLTGLAAPTMTIVDWAVTCEASPLQLDGQDAETGRPVYFRERWGHWSLEWWDDHQFIASGDAGRQSGSPAEQIQFRLNPFGIRLGRPKESR</sequence>
<dbReference type="Proteomes" id="UP000197208">
    <property type="component" value="Unassembled WGS sequence"/>
</dbReference>
<protein>
    <submittedName>
        <fullName evidence="1">Uncharacterized protein</fullName>
    </submittedName>
</protein>
<evidence type="ECO:0000313" key="2">
    <source>
        <dbReference type="Proteomes" id="UP000197208"/>
    </source>
</evidence>
<keyword evidence="2" id="KW-1185">Reference proteome</keyword>
<organism evidence="1 2">
    <name type="scientific">Deinococcus indicus</name>
    <dbReference type="NCBI Taxonomy" id="223556"/>
    <lineage>
        <taxon>Bacteria</taxon>
        <taxon>Thermotogati</taxon>
        <taxon>Deinococcota</taxon>
        <taxon>Deinococci</taxon>
        <taxon>Deinococcales</taxon>
        <taxon>Deinococcaceae</taxon>
        <taxon>Deinococcus</taxon>
    </lineage>
</organism>
<dbReference type="AlphaFoldDB" id="A0A246BTP8"/>
<reference evidence="1 2" key="1">
    <citation type="submission" date="2017-05" db="EMBL/GenBank/DDBJ databases">
        <title>De novo genome assembly of Deniococcus indicus strain DR1.</title>
        <authorList>
            <person name="Chauhan D."/>
            <person name="Yennamalli R.M."/>
            <person name="Priyadarshini R."/>
        </authorList>
    </citation>
    <scope>NUCLEOTIDE SEQUENCE [LARGE SCALE GENOMIC DNA]</scope>
    <source>
        <strain evidence="1 2">DR1</strain>
    </source>
</reference>
<gene>
    <name evidence="1" type="ORF">CBQ26_00810</name>
</gene>
<proteinExistence type="predicted"/>
<name>A0A246BTP8_9DEIO</name>
<evidence type="ECO:0000313" key="1">
    <source>
        <dbReference type="EMBL" id="OWL99033.1"/>
    </source>
</evidence>
<dbReference type="EMBL" id="NHMK01000003">
    <property type="protein sequence ID" value="OWL99033.1"/>
    <property type="molecule type" value="Genomic_DNA"/>
</dbReference>
<comment type="caution">
    <text evidence="1">The sequence shown here is derived from an EMBL/GenBank/DDBJ whole genome shotgun (WGS) entry which is preliminary data.</text>
</comment>